<name>A0A5J4KH13_9CHLR</name>
<evidence type="ECO:0000256" key="1">
    <source>
        <dbReference type="SAM" id="MobiDB-lite"/>
    </source>
</evidence>
<reference evidence="2 3" key="1">
    <citation type="journal article" date="2019" name="Int. J. Syst. Evol. Microbiol.">
        <title>Thermogemmatispora aurantia sp. nov. and Thermogemmatispora argillosa sp. nov., within the class Ktedonobacteria, and emended description of the genus Thermogemmatispora.</title>
        <authorList>
            <person name="Zheng Y."/>
            <person name="Wang C.M."/>
            <person name="Sakai Y."/>
            <person name="Abe K."/>
            <person name="Yokota A."/>
            <person name="Yabe S."/>
        </authorList>
    </citation>
    <scope>NUCLEOTIDE SEQUENCE [LARGE SCALE GENOMIC DNA]</scope>
    <source>
        <strain evidence="2 3">A1-2</strain>
    </source>
</reference>
<sequence>MVDKSLTPRGWLNYGLAGRSCGIAGTGAEGLVWVRDGGIGSGKGQVKRMGGDERESQGGGDEMGKGRRRREAGCKKA</sequence>
<proteinExistence type="predicted"/>
<dbReference type="EMBL" id="BKZV01000010">
    <property type="protein sequence ID" value="GER85727.1"/>
    <property type="molecule type" value="Genomic_DNA"/>
</dbReference>
<comment type="caution">
    <text evidence="2">The sequence shown here is derived from an EMBL/GenBank/DDBJ whole genome shotgun (WGS) entry which is preliminary data.</text>
</comment>
<protein>
    <submittedName>
        <fullName evidence="2">Uncharacterized protein</fullName>
    </submittedName>
</protein>
<organism evidence="2 3">
    <name type="scientific">Thermogemmatispora aurantia</name>
    <dbReference type="NCBI Taxonomy" id="2045279"/>
    <lineage>
        <taxon>Bacteria</taxon>
        <taxon>Bacillati</taxon>
        <taxon>Chloroflexota</taxon>
        <taxon>Ktedonobacteria</taxon>
        <taxon>Thermogemmatisporales</taxon>
        <taxon>Thermogemmatisporaceae</taxon>
        <taxon>Thermogemmatispora</taxon>
    </lineage>
</organism>
<keyword evidence="3" id="KW-1185">Reference proteome</keyword>
<accession>A0A5J4KH13</accession>
<gene>
    <name evidence="2" type="ORF">KTAU_43610</name>
</gene>
<dbReference type="AlphaFoldDB" id="A0A5J4KH13"/>
<dbReference type="Proteomes" id="UP000334820">
    <property type="component" value="Unassembled WGS sequence"/>
</dbReference>
<evidence type="ECO:0000313" key="2">
    <source>
        <dbReference type="EMBL" id="GER85727.1"/>
    </source>
</evidence>
<feature type="region of interest" description="Disordered" evidence="1">
    <location>
        <begin position="39"/>
        <end position="77"/>
    </location>
</feature>
<evidence type="ECO:0000313" key="3">
    <source>
        <dbReference type="Proteomes" id="UP000334820"/>
    </source>
</evidence>